<reference evidence="3 4" key="1">
    <citation type="submission" date="2023-03" db="EMBL/GenBank/DDBJ databases">
        <title>NovoSphingobium album sp. nov. isolated from polycyclic aromatic hydrocarbons- and heavy-metal polluted soil.</title>
        <authorList>
            <person name="Liu Z."/>
            <person name="Wang K."/>
        </authorList>
    </citation>
    <scope>NUCLEOTIDE SEQUENCE [LARGE SCALE GENOMIC DNA]</scope>
    <source>
        <strain evidence="3 4">H3SJ31-1</strain>
    </source>
</reference>
<feature type="non-terminal residue" evidence="3">
    <location>
        <position position="1"/>
    </location>
</feature>
<evidence type="ECO:0000313" key="3">
    <source>
        <dbReference type="EMBL" id="MDE8653210.1"/>
    </source>
</evidence>
<keyword evidence="3" id="KW-0695">RNA-directed DNA polymerase</keyword>
<keyword evidence="3" id="KW-0808">Transferase</keyword>
<dbReference type="InterPro" id="IPR043502">
    <property type="entry name" value="DNA/RNA_pol_sf"/>
</dbReference>
<keyword evidence="4" id="KW-1185">Reference proteome</keyword>
<dbReference type="GO" id="GO:0003964">
    <property type="term" value="F:RNA-directed DNA polymerase activity"/>
    <property type="evidence" value="ECO:0007669"/>
    <property type="project" value="UniProtKB-KW"/>
</dbReference>
<comment type="caution">
    <text evidence="3">The sequence shown here is derived from an EMBL/GenBank/DDBJ whole genome shotgun (WGS) entry which is preliminary data.</text>
</comment>
<dbReference type="SUPFAM" id="SSF56672">
    <property type="entry name" value="DNA/RNA polymerases"/>
    <property type="match status" value="1"/>
</dbReference>
<name>A0ABT5WTJ8_9SPHN</name>
<protein>
    <submittedName>
        <fullName evidence="3">Reverse transcriptase domain-containing protein</fullName>
    </submittedName>
</protein>
<dbReference type="PROSITE" id="PS50878">
    <property type="entry name" value="RT_POL"/>
    <property type="match status" value="1"/>
</dbReference>
<proteinExistence type="predicted"/>
<sequence length="229" mass="24840">HAPPPAAPQSTPEITPRPRTLTGVRQGMSLSPFYAGVYLRDIDRFLMRSHAATARYVDDIASFFATEQEALDFHAALKVQLGRLGLNIGDPGEPGSKTMIHQPDQPAEFLGMELVLSSETCQLQVGHRAIDKIVERIHSGGSTAALLERKVSLTTMGTHFRNLQAGYLNAYDGAQNRDDLEAAMAKASRKAQRKVLVELFGEVGLTNLGATQRSFVGLETGARPSQRGS</sequence>
<accession>A0ABT5WTJ8</accession>
<evidence type="ECO:0000259" key="2">
    <source>
        <dbReference type="PROSITE" id="PS50878"/>
    </source>
</evidence>
<dbReference type="Pfam" id="PF00078">
    <property type="entry name" value="RVT_1"/>
    <property type="match status" value="1"/>
</dbReference>
<organism evidence="3 4">
    <name type="scientific">Novosphingobium album</name>
    <name type="common">ex Liu et al. 2023</name>
    <dbReference type="NCBI Taxonomy" id="3031130"/>
    <lineage>
        <taxon>Bacteria</taxon>
        <taxon>Pseudomonadati</taxon>
        <taxon>Pseudomonadota</taxon>
        <taxon>Alphaproteobacteria</taxon>
        <taxon>Sphingomonadales</taxon>
        <taxon>Sphingomonadaceae</taxon>
        <taxon>Novosphingobium</taxon>
    </lineage>
</organism>
<keyword evidence="3" id="KW-0548">Nucleotidyltransferase</keyword>
<dbReference type="RefSeq" id="WP_275229321.1">
    <property type="nucleotide sequence ID" value="NZ_JARESE010000054.1"/>
</dbReference>
<dbReference type="InterPro" id="IPR000477">
    <property type="entry name" value="RT_dom"/>
</dbReference>
<gene>
    <name evidence="3" type="ORF">PYV00_16030</name>
</gene>
<evidence type="ECO:0000313" key="4">
    <source>
        <dbReference type="Proteomes" id="UP001216253"/>
    </source>
</evidence>
<evidence type="ECO:0000256" key="1">
    <source>
        <dbReference type="SAM" id="MobiDB-lite"/>
    </source>
</evidence>
<dbReference type="EMBL" id="JARESE010000054">
    <property type="protein sequence ID" value="MDE8653210.1"/>
    <property type="molecule type" value="Genomic_DNA"/>
</dbReference>
<dbReference type="Proteomes" id="UP001216253">
    <property type="component" value="Unassembled WGS sequence"/>
</dbReference>
<feature type="domain" description="Reverse transcriptase" evidence="2">
    <location>
        <begin position="1"/>
        <end position="114"/>
    </location>
</feature>
<feature type="region of interest" description="Disordered" evidence="1">
    <location>
        <begin position="1"/>
        <end position="20"/>
    </location>
</feature>